<dbReference type="Pfam" id="PF03372">
    <property type="entry name" value="Exo_endo_phos"/>
    <property type="match status" value="1"/>
</dbReference>
<dbReference type="SUPFAM" id="SSF56219">
    <property type="entry name" value="DNase I-like"/>
    <property type="match status" value="1"/>
</dbReference>
<dbReference type="InterPro" id="IPR036691">
    <property type="entry name" value="Endo/exonu/phosph_ase_sf"/>
</dbReference>
<dbReference type="Gene3D" id="3.60.10.10">
    <property type="entry name" value="Endonuclease/exonuclease/phosphatase"/>
    <property type="match status" value="1"/>
</dbReference>
<dbReference type="EMBL" id="CP022295">
    <property type="protein sequence ID" value="QSR25618.1"/>
    <property type="molecule type" value="Genomic_DNA"/>
</dbReference>
<accession>A0ABX7PIF4</accession>
<evidence type="ECO:0000313" key="2">
    <source>
        <dbReference type="EMBL" id="QSR25618.1"/>
    </source>
</evidence>
<organism evidence="2 3">
    <name type="scientific">Nocardioides aromaticivorans</name>
    <dbReference type="NCBI Taxonomy" id="200618"/>
    <lineage>
        <taxon>Bacteria</taxon>
        <taxon>Bacillati</taxon>
        <taxon>Actinomycetota</taxon>
        <taxon>Actinomycetes</taxon>
        <taxon>Propionibacteriales</taxon>
        <taxon>Nocardioidaceae</taxon>
        <taxon>Nocardioides</taxon>
    </lineage>
</organism>
<reference evidence="2 3" key="1">
    <citation type="submission" date="2017-06" db="EMBL/GenBank/DDBJ databases">
        <title>Complete Genome Sequence of the Soil Carbazole-Degrading Bacterium Nocardioides aromaticivorans IC177.</title>
        <authorList>
            <person name="Vejarano F."/>
            <person name="Suzuki-Minakuchi C."/>
            <person name="Ohtsubo Y."/>
            <person name="Tsuda M."/>
            <person name="Okada K."/>
            <person name="Nojiri H."/>
        </authorList>
    </citation>
    <scope>NUCLEOTIDE SEQUENCE [LARGE SCALE GENOMIC DNA]</scope>
    <source>
        <strain evidence="2 3">IC177</strain>
    </source>
</reference>
<keyword evidence="3" id="KW-1185">Reference proteome</keyword>
<protein>
    <recommendedName>
        <fullName evidence="1">Endonuclease/exonuclease/phosphatase domain-containing protein</fullName>
    </recommendedName>
</protein>
<proteinExistence type="predicted"/>
<dbReference type="Gene3D" id="3.30.870.10">
    <property type="entry name" value="Endonuclease Chain A"/>
    <property type="match status" value="1"/>
</dbReference>
<dbReference type="Proteomes" id="UP000662818">
    <property type="component" value="Chromosome"/>
</dbReference>
<evidence type="ECO:0000259" key="1">
    <source>
        <dbReference type="Pfam" id="PF03372"/>
    </source>
</evidence>
<dbReference type="InterPro" id="IPR005135">
    <property type="entry name" value="Endo/exonuclease/phosphatase"/>
</dbReference>
<gene>
    <name evidence="2" type="ORF">CFH99_08285</name>
</gene>
<evidence type="ECO:0000313" key="3">
    <source>
        <dbReference type="Proteomes" id="UP000662818"/>
    </source>
</evidence>
<name>A0ABX7PIF4_9ACTN</name>
<sequence>MRQRFSGVRRLATALAVGALGLAVLPGLAGGGDPVRLAATDTCTTTRAFQMVEANIKSGMTQAQTKADLAKVFADKPDFVAMNEVAGRSDAMLAPAGYAIWRTPGRYTGANPVVWRTDRWNVMAQGTMYISNVGGKLSTQTTELGIRYANWVTLKSADGCQTISVVSYHVAPKTEPIGDLLLPSVEKLGGLANQLAADGPVLLAGDLNQHYRGRLYPRTLLSSYLMTPTWDMTGTMLPTHSKATIDYIFVRNAAQFAVTRQVTRDLYSDHNAVVANLTLNPRITVARTAPTFVRGHVVNIPTSTSAVSRRAVISRVIKAVGLAPAGATVQVATQRLGDPVVLNALRNAYKRGVNVQLVTTNAHLSTQEKALMSLLGTSKTRTSWAVQRPWRESAGLPATAVMVNRTADVQLLGVQVDQPLDYRMALRLARGQFTLEKEDFLALRAGFSRQIR</sequence>
<feature type="domain" description="Endonuclease/exonuclease/phosphatase" evidence="1">
    <location>
        <begin position="68"/>
        <end position="270"/>
    </location>
</feature>